<dbReference type="InterPro" id="IPR014718">
    <property type="entry name" value="GH-type_carb-bd"/>
</dbReference>
<dbReference type="GO" id="GO:0005737">
    <property type="term" value="C:cytoplasm"/>
    <property type="evidence" value="ECO:0007669"/>
    <property type="project" value="UniProtKB-SubCell"/>
</dbReference>
<keyword evidence="18" id="KW-0732">Signal</keyword>
<dbReference type="PROSITE" id="PS51257">
    <property type="entry name" value="PROKAR_LIPOPROTEIN"/>
    <property type="match status" value="1"/>
</dbReference>
<dbReference type="PIRSF" id="PIRSF005096">
    <property type="entry name" value="GALM"/>
    <property type="match status" value="1"/>
</dbReference>
<comment type="subcellular location">
    <subcellularLocation>
        <location evidence="3">Cytoplasm</location>
    </subcellularLocation>
</comment>
<evidence type="ECO:0000256" key="17">
    <source>
        <dbReference type="PIRSR" id="PIRSR005096-3"/>
    </source>
</evidence>
<evidence type="ECO:0000256" key="8">
    <source>
        <dbReference type="ARBA" id="ARBA00014165"/>
    </source>
</evidence>
<dbReference type="AlphaFoldDB" id="A0A1G9X208"/>
<evidence type="ECO:0000313" key="20">
    <source>
        <dbReference type="Proteomes" id="UP000198901"/>
    </source>
</evidence>
<comment type="cofactor">
    <cofactor evidence="2">
        <name>Ca(2+)</name>
        <dbReference type="ChEBI" id="CHEBI:29108"/>
    </cofactor>
</comment>
<dbReference type="Pfam" id="PF01263">
    <property type="entry name" value="Aldose_epim"/>
    <property type="match status" value="1"/>
</dbReference>
<dbReference type="EC" id="5.1.3.3" evidence="7 14"/>
<feature type="chain" id="PRO_5011741889" description="Aldose 1-epimerase" evidence="18">
    <location>
        <begin position="23"/>
        <end position="387"/>
    </location>
</feature>
<feature type="active site" description="Proton acceptor" evidence="15">
    <location>
        <position position="351"/>
    </location>
</feature>
<dbReference type="Proteomes" id="UP000198901">
    <property type="component" value="Unassembled WGS sequence"/>
</dbReference>
<evidence type="ECO:0000256" key="6">
    <source>
        <dbReference type="ARBA" id="ARBA00011245"/>
    </source>
</evidence>
<comment type="pathway">
    <text evidence="4 14">Carbohydrate metabolism; hexose metabolism.</text>
</comment>
<dbReference type="PROSITE" id="PS00545">
    <property type="entry name" value="ALDOSE_1_EPIMERASE"/>
    <property type="match status" value="1"/>
</dbReference>
<organism evidence="19 20">
    <name type="scientific">Siphonobacter aquaeclarae</name>
    <dbReference type="NCBI Taxonomy" id="563176"/>
    <lineage>
        <taxon>Bacteria</taxon>
        <taxon>Pseudomonadati</taxon>
        <taxon>Bacteroidota</taxon>
        <taxon>Cytophagia</taxon>
        <taxon>Cytophagales</taxon>
        <taxon>Cytophagaceae</taxon>
        <taxon>Siphonobacter</taxon>
    </lineage>
</organism>
<dbReference type="InterPro" id="IPR018052">
    <property type="entry name" value="Ald1_epimerase_CS"/>
</dbReference>
<comment type="subunit">
    <text evidence="6">Monomer.</text>
</comment>
<dbReference type="GO" id="GO:0004034">
    <property type="term" value="F:aldose 1-epimerase activity"/>
    <property type="evidence" value="ECO:0007669"/>
    <property type="project" value="UniProtKB-EC"/>
</dbReference>
<gene>
    <name evidence="19" type="ORF">SAMN04488090_4527</name>
</gene>
<keyword evidence="10" id="KW-0597">Phosphoprotein</keyword>
<evidence type="ECO:0000256" key="11">
    <source>
        <dbReference type="ARBA" id="ARBA00022837"/>
    </source>
</evidence>
<keyword evidence="12 14" id="KW-0413">Isomerase</keyword>
<dbReference type="InterPro" id="IPR011013">
    <property type="entry name" value="Gal_mutarotase_sf_dom"/>
</dbReference>
<proteinExistence type="inferred from homology"/>
<dbReference type="SUPFAM" id="SSF74650">
    <property type="entry name" value="Galactose mutarotase-like"/>
    <property type="match status" value="1"/>
</dbReference>
<feature type="active site" description="Proton donor" evidence="15">
    <location>
        <position position="214"/>
    </location>
</feature>
<protein>
    <recommendedName>
        <fullName evidence="8 14">Aldose 1-epimerase</fullName>
        <ecNumber evidence="7 14">5.1.3.3</ecNumber>
    </recommendedName>
</protein>
<evidence type="ECO:0000256" key="14">
    <source>
        <dbReference type="PIRNR" id="PIRNR005096"/>
    </source>
</evidence>
<evidence type="ECO:0000256" key="18">
    <source>
        <dbReference type="SAM" id="SignalP"/>
    </source>
</evidence>
<evidence type="ECO:0000256" key="13">
    <source>
        <dbReference type="ARBA" id="ARBA00023277"/>
    </source>
</evidence>
<dbReference type="GO" id="GO:0033499">
    <property type="term" value="P:galactose catabolic process via UDP-galactose, Leloir pathway"/>
    <property type="evidence" value="ECO:0007669"/>
    <property type="project" value="TreeGrafter"/>
</dbReference>
<evidence type="ECO:0000313" key="19">
    <source>
        <dbReference type="EMBL" id="SDM90759.1"/>
    </source>
</evidence>
<dbReference type="EMBL" id="FNGS01000010">
    <property type="protein sequence ID" value="SDM90759.1"/>
    <property type="molecule type" value="Genomic_DNA"/>
</dbReference>
<evidence type="ECO:0000256" key="12">
    <source>
        <dbReference type="ARBA" id="ARBA00023235"/>
    </source>
</evidence>
<evidence type="ECO:0000256" key="3">
    <source>
        <dbReference type="ARBA" id="ARBA00004496"/>
    </source>
</evidence>
<dbReference type="PANTHER" id="PTHR10091">
    <property type="entry name" value="ALDOSE-1-EPIMERASE"/>
    <property type="match status" value="1"/>
</dbReference>
<evidence type="ECO:0000256" key="1">
    <source>
        <dbReference type="ARBA" id="ARBA00001614"/>
    </source>
</evidence>
<feature type="signal peptide" evidence="18">
    <location>
        <begin position="1"/>
        <end position="22"/>
    </location>
</feature>
<feature type="binding site" evidence="17">
    <location>
        <begin position="214"/>
        <end position="216"/>
    </location>
    <ligand>
        <name>beta-D-galactose</name>
        <dbReference type="ChEBI" id="CHEBI:27667"/>
    </ligand>
</feature>
<dbReference type="NCBIfam" id="NF008277">
    <property type="entry name" value="PRK11055.1"/>
    <property type="match status" value="1"/>
</dbReference>
<name>A0A1G9X208_9BACT</name>
<evidence type="ECO:0000256" key="16">
    <source>
        <dbReference type="PIRSR" id="PIRSR005096-2"/>
    </source>
</evidence>
<feature type="binding site" evidence="16">
    <location>
        <position position="286"/>
    </location>
    <ligand>
        <name>beta-D-galactose</name>
        <dbReference type="ChEBI" id="CHEBI:27667"/>
    </ligand>
</feature>
<dbReference type="GO" id="GO:0030246">
    <property type="term" value="F:carbohydrate binding"/>
    <property type="evidence" value="ECO:0007669"/>
    <property type="project" value="InterPro"/>
</dbReference>
<keyword evidence="9" id="KW-0963">Cytoplasm</keyword>
<dbReference type="InterPro" id="IPR008183">
    <property type="entry name" value="Aldose_1/G6P_1-epimerase"/>
</dbReference>
<dbReference type="OrthoDB" id="9779408at2"/>
<dbReference type="STRING" id="563176.SAMN04488090_4527"/>
<dbReference type="CDD" id="cd09019">
    <property type="entry name" value="galactose_mutarotase_like"/>
    <property type="match status" value="1"/>
</dbReference>
<evidence type="ECO:0000256" key="15">
    <source>
        <dbReference type="PIRSR" id="PIRSR005096-1"/>
    </source>
</evidence>
<evidence type="ECO:0000256" key="9">
    <source>
        <dbReference type="ARBA" id="ARBA00022490"/>
    </source>
</evidence>
<keyword evidence="11" id="KW-0106">Calcium</keyword>
<comment type="catalytic activity">
    <reaction evidence="1 14">
        <text>alpha-D-glucose = beta-D-glucose</text>
        <dbReference type="Rhea" id="RHEA:10264"/>
        <dbReference type="ChEBI" id="CHEBI:15903"/>
        <dbReference type="ChEBI" id="CHEBI:17925"/>
        <dbReference type="EC" id="5.1.3.3"/>
    </reaction>
</comment>
<evidence type="ECO:0000256" key="10">
    <source>
        <dbReference type="ARBA" id="ARBA00022553"/>
    </source>
</evidence>
<dbReference type="UniPathway" id="UPA00242"/>
<dbReference type="InterPro" id="IPR047215">
    <property type="entry name" value="Galactose_mutarotase-like"/>
</dbReference>
<dbReference type="PANTHER" id="PTHR10091:SF0">
    <property type="entry name" value="GALACTOSE MUTAROTASE"/>
    <property type="match status" value="1"/>
</dbReference>
<evidence type="ECO:0000256" key="4">
    <source>
        <dbReference type="ARBA" id="ARBA00005028"/>
    </source>
</evidence>
<dbReference type="RefSeq" id="WP_093208196.1">
    <property type="nucleotide sequence ID" value="NZ_FNGS01000010.1"/>
</dbReference>
<sequence length="387" mass="41756">MPLSFLRYGAVAAALCTGLAVVSCQSPGKTSETTMTITHSPFGTVDGQPVDLYTLSNSSGMTVKITNYGGIITHLNVPDKDGKSGDVVLGFDSLSGYLQPKVPYFGALVGRYGNRIAKGTFTLDGKQYHLPINNGPNALHGGLKGFDKKVWKAEEVKTDSTVALKLHFTSPDGDEGYPGTLNVTVTYTLSADNALRLDYEATTDKPTVVNLTNHTYFNLAGGERDVLDHVVQLKAGRILPIDATLIPTGKYLDVKGGAFDFLEPKAIGTAINDTTDEQIRSGGGYDHCFVFDDAGNQLKAVAKVTEPTTGRVLEMETTEPATQFYTGNFLDGNLTGKTGKPYAKRFGFCLETEHYPDSPNQPSFPTTELRPGQTYKSSTVYRFSVTK</sequence>
<dbReference type="GO" id="GO:0006006">
    <property type="term" value="P:glucose metabolic process"/>
    <property type="evidence" value="ECO:0007669"/>
    <property type="project" value="TreeGrafter"/>
</dbReference>
<keyword evidence="20" id="KW-1185">Reference proteome</keyword>
<dbReference type="InterPro" id="IPR015443">
    <property type="entry name" value="Aldose_1-epimerase"/>
</dbReference>
<comment type="similarity">
    <text evidence="5 14">Belongs to the aldose epimerase family.</text>
</comment>
<accession>A0A1G9X208</accession>
<keyword evidence="13 14" id="KW-0119">Carbohydrate metabolism</keyword>
<feature type="binding site" evidence="17">
    <location>
        <begin position="114"/>
        <end position="115"/>
    </location>
    <ligand>
        <name>beta-D-galactose</name>
        <dbReference type="ChEBI" id="CHEBI:27667"/>
    </ligand>
</feature>
<evidence type="ECO:0000256" key="5">
    <source>
        <dbReference type="ARBA" id="ARBA00006206"/>
    </source>
</evidence>
<reference evidence="19 20" key="1">
    <citation type="submission" date="2016-10" db="EMBL/GenBank/DDBJ databases">
        <authorList>
            <person name="de Groot N.N."/>
        </authorList>
    </citation>
    <scope>NUCLEOTIDE SEQUENCE [LARGE SCALE GENOMIC DNA]</scope>
    <source>
        <strain evidence="19 20">DSM 21668</strain>
    </source>
</reference>
<evidence type="ECO:0000256" key="2">
    <source>
        <dbReference type="ARBA" id="ARBA00001913"/>
    </source>
</evidence>
<dbReference type="Gene3D" id="2.70.98.10">
    <property type="match status" value="1"/>
</dbReference>
<evidence type="ECO:0000256" key="7">
    <source>
        <dbReference type="ARBA" id="ARBA00013185"/>
    </source>
</evidence>
<dbReference type="FunFam" id="2.70.98.10:FF:000003">
    <property type="entry name" value="Aldose 1-epimerase"/>
    <property type="match status" value="1"/>
</dbReference>